<evidence type="ECO:0000259" key="1">
    <source>
        <dbReference type="Pfam" id="PF01850"/>
    </source>
</evidence>
<dbReference type="InterPro" id="IPR029060">
    <property type="entry name" value="PIN-like_dom_sf"/>
</dbReference>
<dbReference type="RefSeq" id="WP_171185057.1">
    <property type="nucleotide sequence ID" value="NZ_WTPX01000030.1"/>
</dbReference>
<dbReference type="Gene3D" id="3.40.50.1010">
    <property type="entry name" value="5'-nuclease"/>
    <property type="match status" value="1"/>
</dbReference>
<reference evidence="2 3" key="1">
    <citation type="journal article" date="2020" name="Syst. Appl. Microbiol.">
        <title>Alienimonas chondri sp. nov., a novel planctomycete isolated from the biofilm of the red alga Chondrus crispus.</title>
        <authorList>
            <person name="Vitorino I."/>
            <person name="Albuquerque L."/>
            <person name="Wiegand S."/>
            <person name="Kallscheuer N."/>
            <person name="da Costa M.S."/>
            <person name="Lobo-da-Cunha A."/>
            <person name="Jogler C."/>
            <person name="Lage O.M."/>
        </authorList>
    </citation>
    <scope>NUCLEOTIDE SEQUENCE [LARGE SCALE GENOMIC DNA]</scope>
    <source>
        <strain evidence="2 3">LzC2</strain>
    </source>
</reference>
<dbReference type="InterPro" id="IPR039018">
    <property type="entry name" value="VapC20-like"/>
</dbReference>
<proteinExistence type="predicted"/>
<feature type="domain" description="PIN" evidence="1">
    <location>
        <begin position="15"/>
        <end position="138"/>
    </location>
</feature>
<accession>A0ABX1VBJ8</accession>
<dbReference type="SUPFAM" id="SSF88723">
    <property type="entry name" value="PIN domain-like"/>
    <property type="match status" value="1"/>
</dbReference>
<dbReference type="InterPro" id="IPR002716">
    <property type="entry name" value="PIN_dom"/>
</dbReference>
<organism evidence="2 3">
    <name type="scientific">Alienimonas chondri</name>
    <dbReference type="NCBI Taxonomy" id="2681879"/>
    <lineage>
        <taxon>Bacteria</taxon>
        <taxon>Pseudomonadati</taxon>
        <taxon>Planctomycetota</taxon>
        <taxon>Planctomycetia</taxon>
        <taxon>Planctomycetales</taxon>
        <taxon>Planctomycetaceae</taxon>
        <taxon>Alienimonas</taxon>
    </lineage>
</organism>
<dbReference type="PANTHER" id="PTHR42188">
    <property type="entry name" value="23S RRNA-SPECIFIC ENDONUCLEASE VAPC20"/>
    <property type="match status" value="1"/>
</dbReference>
<name>A0ABX1VBJ8_9PLAN</name>
<dbReference type="Proteomes" id="UP000609651">
    <property type="component" value="Unassembled WGS sequence"/>
</dbReference>
<evidence type="ECO:0000313" key="3">
    <source>
        <dbReference type="Proteomes" id="UP000609651"/>
    </source>
</evidence>
<comment type="caution">
    <text evidence="2">The sequence shown here is derived from an EMBL/GenBank/DDBJ whole genome shotgun (WGS) entry which is preliminary data.</text>
</comment>
<protein>
    <recommendedName>
        <fullName evidence="1">PIN domain-containing protein</fullName>
    </recommendedName>
</protein>
<dbReference type="Pfam" id="PF01850">
    <property type="entry name" value="PIN"/>
    <property type="match status" value="1"/>
</dbReference>
<evidence type="ECO:0000313" key="2">
    <source>
        <dbReference type="EMBL" id="NNJ25252.1"/>
    </source>
</evidence>
<dbReference type="PANTHER" id="PTHR42188:SF1">
    <property type="entry name" value="23S RRNA-SPECIFIC ENDONUCLEASE VAPC20"/>
    <property type="match status" value="1"/>
</dbReference>
<keyword evidence="3" id="KW-1185">Reference proteome</keyword>
<sequence>MSVGAASFDPSSPAFVDTAFYVALLNPRDELHASATAVAGRHTGPRVTTEYVLVETGNFLSAPSRRVWFGRLWDAIEADDRMRIVPDASDLLSEGVARFRDRPDKAWSLTDCLSMVTMEREGLTAVLTGDRHFAQAGFRPLLARE</sequence>
<dbReference type="EMBL" id="WTPX01000030">
    <property type="protein sequence ID" value="NNJ25252.1"/>
    <property type="molecule type" value="Genomic_DNA"/>
</dbReference>
<gene>
    <name evidence="2" type="ORF">LzC2_13200</name>
</gene>